<evidence type="ECO:0000313" key="2">
    <source>
        <dbReference type="Proteomes" id="UP000183039"/>
    </source>
</evidence>
<sequence>MNYSKILTIKDVEEDEQANNDNYILIITEGLITLISRNQL</sequence>
<proteinExistence type="predicted"/>
<dbReference type="Proteomes" id="UP000183039">
    <property type="component" value="Unassembled WGS sequence"/>
</dbReference>
<dbReference type="AlphaFoldDB" id="A0AA91G796"/>
<reference evidence="1 2" key="1">
    <citation type="submission" date="2014-12" db="EMBL/GenBank/DDBJ databases">
        <title>Draft genome sequences of 29 type strains of Enterococci.</title>
        <authorList>
            <person name="Zhong Z."/>
            <person name="Sun Z."/>
            <person name="Liu W."/>
            <person name="Zhang W."/>
            <person name="Zhang H."/>
        </authorList>
    </citation>
    <scope>NUCLEOTIDE SEQUENCE [LARGE SCALE GENOMIC DNA]</scope>
    <source>
        <strain evidence="1 2">DSM 22801</strain>
    </source>
</reference>
<accession>A0AA91G796</accession>
<gene>
    <name evidence="1" type="ORF">RV15_GL002321</name>
</gene>
<name>A0AA91G796_9ENTE</name>
<protein>
    <submittedName>
        <fullName evidence="1">Uncharacterized protein</fullName>
    </submittedName>
</protein>
<dbReference type="EMBL" id="JXLC01000031">
    <property type="protein sequence ID" value="OJG86723.1"/>
    <property type="molecule type" value="Genomic_DNA"/>
</dbReference>
<evidence type="ECO:0000313" key="1">
    <source>
        <dbReference type="EMBL" id="OJG86723.1"/>
    </source>
</evidence>
<comment type="caution">
    <text evidence="1">The sequence shown here is derived from an EMBL/GenBank/DDBJ whole genome shotgun (WGS) entry which is preliminary data.</text>
</comment>
<organism evidence="1 2">
    <name type="scientific">Enterococcus silesiacus</name>
    <dbReference type="NCBI Taxonomy" id="332949"/>
    <lineage>
        <taxon>Bacteria</taxon>
        <taxon>Bacillati</taxon>
        <taxon>Bacillota</taxon>
        <taxon>Bacilli</taxon>
        <taxon>Lactobacillales</taxon>
        <taxon>Enterococcaceae</taxon>
        <taxon>Enterococcus</taxon>
    </lineage>
</organism>